<dbReference type="GO" id="GO:0005737">
    <property type="term" value="C:cytoplasm"/>
    <property type="evidence" value="ECO:0007669"/>
    <property type="project" value="UniProtKB-SubCell"/>
</dbReference>
<proteinExistence type="inferred from homology"/>
<evidence type="ECO:0000256" key="5">
    <source>
        <dbReference type="ARBA" id="ARBA00022454"/>
    </source>
</evidence>
<keyword evidence="5" id="KW-0158">Chromosome</keyword>
<dbReference type="PANTHER" id="PTHR13108">
    <property type="entry name" value="CONDENSIN COMPLEX SUBUNIT 2"/>
    <property type="match status" value="1"/>
</dbReference>
<keyword evidence="8" id="KW-0498">Mitosis</keyword>
<organism evidence="11">
    <name type="scientific">Polytomella parva</name>
    <dbReference type="NCBI Taxonomy" id="51329"/>
    <lineage>
        <taxon>Eukaryota</taxon>
        <taxon>Viridiplantae</taxon>
        <taxon>Chlorophyta</taxon>
        <taxon>core chlorophytes</taxon>
        <taxon>Chlorophyceae</taxon>
        <taxon>CS clade</taxon>
        <taxon>Chlamydomonadales</taxon>
        <taxon>Chlamydomonadaceae</taxon>
        <taxon>Polytomella</taxon>
    </lineage>
</organism>
<evidence type="ECO:0000256" key="7">
    <source>
        <dbReference type="ARBA" id="ARBA00022618"/>
    </source>
</evidence>
<evidence type="ECO:0000256" key="2">
    <source>
        <dbReference type="ARBA" id="ARBA00004496"/>
    </source>
</evidence>
<dbReference type="PANTHER" id="PTHR13108:SF9">
    <property type="entry name" value="CONDENSIN COMPLEX SUBUNIT 2"/>
    <property type="match status" value="1"/>
</dbReference>
<keyword evidence="6" id="KW-0963">Cytoplasm</keyword>
<comment type="subcellular location">
    <subcellularLocation>
        <location evidence="1">Chromosome</location>
    </subcellularLocation>
    <subcellularLocation>
        <location evidence="2">Cytoplasm</location>
    </subcellularLocation>
</comment>
<sequence length="149" mass="16295">MLAKVDIDYSKVVKVVDVVSLKNSIHHSIVKIDKMNNSKSNSTCTWSRTGKNQDFHSTVIKKEKEHIPSNGMDGKGQATAFQADVATKRPVAFQELLNEFPTHFGGGAMLNDVSVHLGFICLLHVANEKGLTLISDRSSLGELDIITMG</sequence>
<gene>
    <name evidence="11" type="ORF">PPAR00522_LOCUS3235</name>
</gene>
<keyword evidence="10" id="KW-0131">Cell cycle</keyword>
<dbReference type="GO" id="GO:0051301">
    <property type="term" value="P:cell division"/>
    <property type="evidence" value="ECO:0007669"/>
    <property type="project" value="UniProtKB-KW"/>
</dbReference>
<name>A0A7S0UMP5_9CHLO</name>
<evidence type="ECO:0000256" key="10">
    <source>
        <dbReference type="ARBA" id="ARBA00023306"/>
    </source>
</evidence>
<dbReference type="GO" id="GO:0000796">
    <property type="term" value="C:condensin complex"/>
    <property type="evidence" value="ECO:0007669"/>
    <property type="project" value="InterPro"/>
</dbReference>
<evidence type="ECO:0000256" key="4">
    <source>
        <dbReference type="ARBA" id="ARBA00016065"/>
    </source>
</evidence>
<evidence type="ECO:0000256" key="8">
    <source>
        <dbReference type="ARBA" id="ARBA00022776"/>
    </source>
</evidence>
<accession>A0A7S0UMP5</accession>
<evidence type="ECO:0000256" key="3">
    <source>
        <dbReference type="ARBA" id="ARBA00009471"/>
    </source>
</evidence>
<dbReference type="GO" id="GO:0003682">
    <property type="term" value="F:chromatin binding"/>
    <property type="evidence" value="ECO:0007669"/>
    <property type="project" value="TreeGrafter"/>
</dbReference>
<comment type="similarity">
    <text evidence="3">Belongs to the CND2 (condensin subunit 2) family.</text>
</comment>
<evidence type="ECO:0000256" key="6">
    <source>
        <dbReference type="ARBA" id="ARBA00022490"/>
    </source>
</evidence>
<evidence type="ECO:0000256" key="1">
    <source>
        <dbReference type="ARBA" id="ARBA00004286"/>
    </source>
</evidence>
<keyword evidence="9" id="KW-0226">DNA condensation</keyword>
<evidence type="ECO:0000313" key="11">
    <source>
        <dbReference type="EMBL" id="CAD8766843.1"/>
    </source>
</evidence>
<dbReference type="Pfam" id="PF05786">
    <property type="entry name" value="Cnd2"/>
    <property type="match status" value="1"/>
</dbReference>
<keyword evidence="7" id="KW-0132">Cell division</keyword>
<dbReference type="GO" id="GO:0007076">
    <property type="term" value="P:mitotic chromosome condensation"/>
    <property type="evidence" value="ECO:0007669"/>
    <property type="project" value="InterPro"/>
</dbReference>
<protein>
    <recommendedName>
        <fullName evidence="4">Condensin complex subunit 2</fullName>
    </recommendedName>
</protein>
<reference evidence="11" key="1">
    <citation type="submission" date="2021-01" db="EMBL/GenBank/DDBJ databases">
        <authorList>
            <person name="Corre E."/>
            <person name="Pelletier E."/>
            <person name="Niang G."/>
            <person name="Scheremetjew M."/>
            <person name="Finn R."/>
            <person name="Kale V."/>
            <person name="Holt S."/>
            <person name="Cochrane G."/>
            <person name="Meng A."/>
            <person name="Brown T."/>
            <person name="Cohen L."/>
        </authorList>
    </citation>
    <scope>NUCLEOTIDE SEQUENCE</scope>
    <source>
        <strain evidence="11">SAG 63-3</strain>
    </source>
</reference>
<dbReference type="AlphaFoldDB" id="A0A7S0UMP5"/>
<evidence type="ECO:0000256" key="9">
    <source>
        <dbReference type="ARBA" id="ARBA00023067"/>
    </source>
</evidence>
<dbReference type="InterPro" id="IPR022816">
    <property type="entry name" value="Condensin_barren_su2"/>
</dbReference>
<dbReference type="EMBL" id="HBFM01005507">
    <property type="protein sequence ID" value="CAD8766843.1"/>
    <property type="molecule type" value="Transcribed_RNA"/>
</dbReference>